<evidence type="ECO:0000313" key="2">
    <source>
        <dbReference type="Proteomes" id="UP001153954"/>
    </source>
</evidence>
<name>A0AAU9UHX9_EUPED</name>
<comment type="caution">
    <text evidence="1">The sequence shown here is derived from an EMBL/GenBank/DDBJ whole genome shotgun (WGS) entry which is preliminary data.</text>
</comment>
<dbReference type="Proteomes" id="UP001153954">
    <property type="component" value="Unassembled WGS sequence"/>
</dbReference>
<reference evidence="1" key="1">
    <citation type="submission" date="2022-03" db="EMBL/GenBank/DDBJ databases">
        <authorList>
            <person name="Tunstrom K."/>
        </authorList>
    </citation>
    <scope>NUCLEOTIDE SEQUENCE</scope>
</reference>
<proteinExistence type="predicted"/>
<evidence type="ECO:0008006" key="3">
    <source>
        <dbReference type="Google" id="ProtNLM"/>
    </source>
</evidence>
<protein>
    <recommendedName>
        <fullName evidence="3">Capsid protein</fullName>
    </recommendedName>
</protein>
<accession>A0AAU9UHX9</accession>
<sequence>MDRYVIRERRLGVEYPEGNQMIAFSATSTGNNITIPEQVIYRACNTDTPNINMHLGAPGLVALQAPSYPSNVNQAQGQILSGIDPRYLAAYNDNSAGYIATGQFNREYKPIGVNAFGSDYQNRNFIGVERTENSRYAPQRIPNGWHFVLLSF</sequence>
<evidence type="ECO:0000313" key="1">
    <source>
        <dbReference type="EMBL" id="CAH2096425.1"/>
    </source>
</evidence>
<keyword evidence="2" id="KW-1185">Reference proteome</keyword>
<dbReference type="AlphaFoldDB" id="A0AAU9UHX9"/>
<gene>
    <name evidence="1" type="ORF">EEDITHA_LOCUS11768</name>
</gene>
<organism evidence="1 2">
    <name type="scientific">Euphydryas editha</name>
    <name type="common">Edith's checkerspot</name>
    <dbReference type="NCBI Taxonomy" id="104508"/>
    <lineage>
        <taxon>Eukaryota</taxon>
        <taxon>Metazoa</taxon>
        <taxon>Ecdysozoa</taxon>
        <taxon>Arthropoda</taxon>
        <taxon>Hexapoda</taxon>
        <taxon>Insecta</taxon>
        <taxon>Pterygota</taxon>
        <taxon>Neoptera</taxon>
        <taxon>Endopterygota</taxon>
        <taxon>Lepidoptera</taxon>
        <taxon>Glossata</taxon>
        <taxon>Ditrysia</taxon>
        <taxon>Papilionoidea</taxon>
        <taxon>Nymphalidae</taxon>
        <taxon>Nymphalinae</taxon>
        <taxon>Euphydryas</taxon>
    </lineage>
</organism>
<dbReference type="EMBL" id="CAKOGL010000016">
    <property type="protein sequence ID" value="CAH2096425.1"/>
    <property type="molecule type" value="Genomic_DNA"/>
</dbReference>